<dbReference type="GeneTree" id="ENSGT00600000085659"/>
<reference evidence="2" key="2">
    <citation type="submission" date="2025-08" db="UniProtKB">
        <authorList>
            <consortium name="Ensembl"/>
        </authorList>
    </citation>
    <scope>IDENTIFICATION</scope>
</reference>
<dbReference type="Ensembl" id="ENSSAUT00010009990.1">
    <property type="protein sequence ID" value="ENSSAUP00010009363.1"/>
    <property type="gene ID" value="ENSSAUG00010004625.1"/>
</dbReference>
<keyword evidence="3" id="KW-1185">Reference proteome</keyword>
<evidence type="ECO:0000313" key="3">
    <source>
        <dbReference type="Proteomes" id="UP000472265"/>
    </source>
</evidence>
<accession>A0A671U6L9</accession>
<evidence type="ECO:0000313" key="2">
    <source>
        <dbReference type="Ensembl" id="ENSSAUP00010009363.1"/>
    </source>
</evidence>
<protein>
    <submittedName>
        <fullName evidence="2">Uncharacterized protein</fullName>
    </submittedName>
</protein>
<dbReference type="Proteomes" id="UP000472265">
    <property type="component" value="Chromosome 7"/>
</dbReference>
<dbReference type="InParanoid" id="A0A671U6L9"/>
<feature type="region of interest" description="Disordered" evidence="1">
    <location>
        <begin position="1"/>
        <end position="26"/>
    </location>
</feature>
<dbReference type="AlphaFoldDB" id="A0A671U6L9"/>
<evidence type="ECO:0000256" key="1">
    <source>
        <dbReference type="SAM" id="MobiDB-lite"/>
    </source>
</evidence>
<proteinExistence type="predicted"/>
<organism evidence="2 3">
    <name type="scientific">Sparus aurata</name>
    <name type="common">Gilthead sea bream</name>
    <dbReference type="NCBI Taxonomy" id="8175"/>
    <lineage>
        <taxon>Eukaryota</taxon>
        <taxon>Metazoa</taxon>
        <taxon>Chordata</taxon>
        <taxon>Craniata</taxon>
        <taxon>Vertebrata</taxon>
        <taxon>Euteleostomi</taxon>
        <taxon>Actinopterygii</taxon>
        <taxon>Neopterygii</taxon>
        <taxon>Teleostei</taxon>
        <taxon>Neoteleostei</taxon>
        <taxon>Acanthomorphata</taxon>
        <taxon>Eupercaria</taxon>
        <taxon>Spariformes</taxon>
        <taxon>Sparidae</taxon>
        <taxon>Sparus</taxon>
    </lineage>
</organism>
<reference evidence="2" key="3">
    <citation type="submission" date="2025-09" db="UniProtKB">
        <authorList>
            <consortium name="Ensembl"/>
        </authorList>
    </citation>
    <scope>IDENTIFICATION</scope>
</reference>
<name>A0A671U6L9_SPAAU</name>
<sequence length="154" mass="15464">MSAEAARLVGRGTCVNGSDDKRDKKQPARDFAVLSYAGTEKEDDDIKGKGVYAAGGLGYVRAEDGLVCFEAKGPSVGLGAGASDELGARLFAKAELASVSASVGAMKATLGLSADTGIGVGPSGVEAKFLGTGVSIGRELGFSVFGSGVTVKLW</sequence>
<reference evidence="2" key="1">
    <citation type="submission" date="2021-04" db="EMBL/GenBank/DDBJ databases">
        <authorList>
            <consortium name="Wellcome Sanger Institute Data Sharing"/>
        </authorList>
    </citation>
    <scope>NUCLEOTIDE SEQUENCE [LARGE SCALE GENOMIC DNA]</scope>
</reference>